<dbReference type="InterPro" id="IPR043128">
    <property type="entry name" value="Rev_trsase/Diguanyl_cyclase"/>
</dbReference>
<dbReference type="FunFam" id="3.30.70.270:FF:000001">
    <property type="entry name" value="Diguanylate cyclase domain protein"/>
    <property type="match status" value="1"/>
</dbReference>
<dbReference type="SUPFAM" id="SSF55073">
    <property type="entry name" value="Nucleotide cyclase"/>
    <property type="match status" value="1"/>
</dbReference>
<dbReference type="PANTHER" id="PTHR45138">
    <property type="entry name" value="REGULATORY COMPONENTS OF SENSORY TRANSDUCTION SYSTEM"/>
    <property type="match status" value="1"/>
</dbReference>
<dbReference type="InterPro" id="IPR011990">
    <property type="entry name" value="TPR-like_helical_dom_sf"/>
</dbReference>
<dbReference type="OrthoDB" id="23692at2"/>
<dbReference type="SUPFAM" id="SSF48452">
    <property type="entry name" value="TPR-like"/>
    <property type="match status" value="2"/>
</dbReference>
<reference evidence="2 3" key="1">
    <citation type="submission" date="2019-02" db="EMBL/GenBank/DDBJ databases">
        <title>Sequencing the genomes of 1000 actinobacteria strains.</title>
        <authorList>
            <person name="Klenk H.-P."/>
        </authorList>
    </citation>
    <scope>NUCLEOTIDE SEQUENCE [LARGE SCALE GENOMIC DNA]</scope>
    <source>
        <strain evidence="2 3">DSM 45162</strain>
    </source>
</reference>
<comment type="caution">
    <text evidence="2">The sequence shown here is derived from an EMBL/GenBank/DDBJ whole genome shotgun (WGS) entry which is preliminary data.</text>
</comment>
<dbReference type="PROSITE" id="PS50887">
    <property type="entry name" value="GGDEF"/>
    <property type="match status" value="1"/>
</dbReference>
<dbReference type="Gene3D" id="3.30.70.270">
    <property type="match status" value="1"/>
</dbReference>
<dbReference type="CDD" id="cd01949">
    <property type="entry name" value="GGDEF"/>
    <property type="match status" value="1"/>
</dbReference>
<dbReference type="InterPro" id="IPR050469">
    <property type="entry name" value="Diguanylate_Cyclase"/>
</dbReference>
<feature type="domain" description="GGDEF" evidence="1">
    <location>
        <begin position="390"/>
        <end position="527"/>
    </location>
</feature>
<dbReference type="AlphaFoldDB" id="A0A4V2G7U5"/>
<protein>
    <submittedName>
        <fullName evidence="2">Diguanylate cyclase (GGDEF)-like protein</fullName>
    </submittedName>
</protein>
<dbReference type="Gene3D" id="1.25.40.10">
    <property type="entry name" value="Tetratricopeptide repeat domain"/>
    <property type="match status" value="1"/>
</dbReference>
<evidence type="ECO:0000313" key="2">
    <source>
        <dbReference type="EMBL" id="RZU53856.1"/>
    </source>
</evidence>
<dbReference type="InterPro" id="IPR029787">
    <property type="entry name" value="Nucleotide_cyclase"/>
</dbReference>
<sequence>MEEENRTGGGTLIDSATSAEQLSAALLEIEDRSLWNAEADLALTTELEARAVELGDDTLVARARLCRTHLLARAGDIAEAARRLDDSMVWAVEHGDRLMQARIHVIWSYVQRLRGDFAKSLEHALSSVELLDGTATPQMRVRHHMKLADALADSGALDAARPRFRQTEELARELGLWEPLTNVLNNWAYSEYLAGDFVRAQEVASRLQEHAEAHGIELATFTLDTIGAIQIGNGQYAEAEQTMLACIELHHTGRYDGAEYLAEYLLTLARAQRGMGATDRAQVNLDASRAVCAERELHEVMVRVHQEQAELHAARGEIHEAFATHKIFHEAYERLRSKQHEAQAQTIFETVEVREEAERFREQARRDALTGLRNRRYIDEELPALIAANPDLTVAIVDLDHFKRINDELSHDVGDQVLVRIAKLLESELLAATPDGFVARLGGEEFLMVLPTTAVAAATDHLDRIRKTVSAYPWPEITGTLPVTISIGVAGVHEASDRSQPALLSTADRNLYIAKHAGRDRVASSQPGKARTYRDLDAA</sequence>
<dbReference type="SMART" id="SM00267">
    <property type="entry name" value="GGDEF"/>
    <property type="match status" value="1"/>
</dbReference>
<dbReference type="Proteomes" id="UP000292564">
    <property type="component" value="Unassembled WGS sequence"/>
</dbReference>
<dbReference type="PANTHER" id="PTHR45138:SF9">
    <property type="entry name" value="DIGUANYLATE CYCLASE DGCM-RELATED"/>
    <property type="match status" value="1"/>
</dbReference>
<accession>A0A4V2G7U5</accession>
<dbReference type="InterPro" id="IPR000160">
    <property type="entry name" value="GGDEF_dom"/>
</dbReference>
<evidence type="ECO:0000259" key="1">
    <source>
        <dbReference type="PROSITE" id="PS50887"/>
    </source>
</evidence>
<evidence type="ECO:0000313" key="3">
    <source>
        <dbReference type="Proteomes" id="UP000292564"/>
    </source>
</evidence>
<dbReference type="EMBL" id="SHKY01000001">
    <property type="protein sequence ID" value="RZU53856.1"/>
    <property type="molecule type" value="Genomic_DNA"/>
</dbReference>
<dbReference type="GO" id="GO:0052621">
    <property type="term" value="F:diguanylate cyclase activity"/>
    <property type="evidence" value="ECO:0007669"/>
    <property type="project" value="TreeGrafter"/>
</dbReference>
<dbReference type="Pfam" id="PF00990">
    <property type="entry name" value="GGDEF"/>
    <property type="match status" value="1"/>
</dbReference>
<proteinExistence type="predicted"/>
<keyword evidence="3" id="KW-1185">Reference proteome</keyword>
<organism evidence="2 3">
    <name type="scientific">Krasilnikovia cinnamomea</name>
    <dbReference type="NCBI Taxonomy" id="349313"/>
    <lineage>
        <taxon>Bacteria</taxon>
        <taxon>Bacillati</taxon>
        <taxon>Actinomycetota</taxon>
        <taxon>Actinomycetes</taxon>
        <taxon>Micromonosporales</taxon>
        <taxon>Micromonosporaceae</taxon>
        <taxon>Krasilnikovia</taxon>
    </lineage>
</organism>
<gene>
    <name evidence="2" type="ORF">EV385_5790</name>
</gene>
<dbReference type="NCBIfam" id="TIGR00254">
    <property type="entry name" value="GGDEF"/>
    <property type="match status" value="1"/>
</dbReference>
<name>A0A4V2G7U5_9ACTN</name>